<dbReference type="EMBL" id="CP099490">
    <property type="protein sequence ID" value="USQ75351.1"/>
    <property type="molecule type" value="Genomic_DNA"/>
</dbReference>
<sequence>MSIETTQHHLLGYARVSTLEQDEALQVDALQAAGCGRIFIDKASGALQHRPQLEALLQHLRPGDTVAVWRLDRLGRSLRHLIDTVEKLQSQGVAFRSLTENIDTSTPGGRLIFHVFGALAEFERDLIRERTHAGLAAARARGRRGGRPTVWTPEKLRVAQQMYDDGQHDVSTIARILQVSRASVYRALQSPRASA</sequence>
<dbReference type="InterPro" id="IPR006120">
    <property type="entry name" value="Resolvase_HTH_dom"/>
</dbReference>
<dbReference type="PROSITE" id="PS51736">
    <property type="entry name" value="RECOMBINASES_3"/>
    <property type="match status" value="1"/>
</dbReference>
<dbReference type="InterPro" id="IPR006119">
    <property type="entry name" value="Resolv_N"/>
</dbReference>
<proteinExistence type="inferred from homology"/>
<dbReference type="InterPro" id="IPR009057">
    <property type="entry name" value="Homeodomain-like_sf"/>
</dbReference>
<dbReference type="SMART" id="SM00857">
    <property type="entry name" value="Resolvase"/>
    <property type="match status" value="1"/>
</dbReference>
<comment type="similarity">
    <text evidence="1">Belongs to the site-specific recombinase resolvase family.</text>
</comment>
<gene>
    <name evidence="7" type="ORF">NF557_12055</name>
</gene>
<dbReference type="Proteomes" id="UP001056535">
    <property type="component" value="Chromosome"/>
</dbReference>
<keyword evidence="2" id="KW-0229">DNA integration</keyword>
<dbReference type="SUPFAM" id="SSF46689">
    <property type="entry name" value="Homeodomain-like"/>
    <property type="match status" value="1"/>
</dbReference>
<dbReference type="RefSeq" id="WP_252619673.1">
    <property type="nucleotide sequence ID" value="NZ_CP099490.1"/>
</dbReference>
<dbReference type="PANTHER" id="PTHR30461">
    <property type="entry name" value="DNA-INVERTASE FROM LAMBDOID PROPHAGE"/>
    <property type="match status" value="1"/>
</dbReference>
<evidence type="ECO:0000259" key="6">
    <source>
        <dbReference type="PROSITE" id="PS51736"/>
    </source>
</evidence>
<dbReference type="PANTHER" id="PTHR30461:SF2">
    <property type="entry name" value="SERINE RECOMBINASE PINE-RELATED"/>
    <property type="match status" value="1"/>
</dbReference>
<reference evidence="7" key="1">
    <citation type="submission" date="2022-06" db="EMBL/GenBank/DDBJ databases">
        <title>Ornithinimicrobium JY.X270.</title>
        <authorList>
            <person name="Huang Y."/>
        </authorList>
    </citation>
    <scope>NUCLEOTIDE SEQUENCE</scope>
    <source>
        <strain evidence="7">JY.X270</strain>
    </source>
</reference>
<feature type="active site" description="O-(5'-phospho-DNA)-serine intermediate" evidence="5">
    <location>
        <position position="17"/>
    </location>
</feature>
<dbReference type="Gene3D" id="3.40.50.1390">
    <property type="entry name" value="Resolvase, N-terminal catalytic domain"/>
    <property type="match status" value="1"/>
</dbReference>
<evidence type="ECO:0000313" key="7">
    <source>
        <dbReference type="EMBL" id="USQ75351.1"/>
    </source>
</evidence>
<evidence type="ECO:0000256" key="5">
    <source>
        <dbReference type="PROSITE-ProRule" id="PRU10137"/>
    </source>
</evidence>
<dbReference type="SUPFAM" id="SSF53041">
    <property type="entry name" value="Resolvase-like"/>
    <property type="match status" value="1"/>
</dbReference>
<dbReference type="InterPro" id="IPR006118">
    <property type="entry name" value="Recombinase_CS"/>
</dbReference>
<dbReference type="Pfam" id="PF02796">
    <property type="entry name" value="HTH_7"/>
    <property type="match status" value="1"/>
</dbReference>
<dbReference type="InterPro" id="IPR050639">
    <property type="entry name" value="SSR_resolvase"/>
</dbReference>
<dbReference type="CDD" id="cd03768">
    <property type="entry name" value="SR_ResInv"/>
    <property type="match status" value="1"/>
</dbReference>
<evidence type="ECO:0000256" key="2">
    <source>
        <dbReference type="ARBA" id="ARBA00022908"/>
    </source>
</evidence>
<dbReference type="Pfam" id="PF00239">
    <property type="entry name" value="Resolvase"/>
    <property type="match status" value="1"/>
</dbReference>
<dbReference type="Gene3D" id="1.10.10.60">
    <property type="entry name" value="Homeodomain-like"/>
    <property type="match status" value="1"/>
</dbReference>
<keyword evidence="4" id="KW-0233">DNA recombination</keyword>
<protein>
    <submittedName>
        <fullName evidence="7">Recombinase family protein</fullName>
    </submittedName>
</protein>
<evidence type="ECO:0000256" key="4">
    <source>
        <dbReference type="ARBA" id="ARBA00023172"/>
    </source>
</evidence>
<accession>A0ABY4YFP4</accession>
<organism evidence="7 8">
    <name type="scientific">Ornithinimicrobium cryptoxanthini</name>
    <dbReference type="NCBI Taxonomy" id="2934161"/>
    <lineage>
        <taxon>Bacteria</taxon>
        <taxon>Bacillati</taxon>
        <taxon>Actinomycetota</taxon>
        <taxon>Actinomycetes</taxon>
        <taxon>Micrococcales</taxon>
        <taxon>Ornithinimicrobiaceae</taxon>
        <taxon>Ornithinimicrobium</taxon>
    </lineage>
</organism>
<keyword evidence="8" id="KW-1185">Reference proteome</keyword>
<evidence type="ECO:0000256" key="1">
    <source>
        <dbReference type="ARBA" id="ARBA00009913"/>
    </source>
</evidence>
<dbReference type="InterPro" id="IPR036162">
    <property type="entry name" value="Resolvase-like_N_sf"/>
</dbReference>
<name>A0ABY4YFP4_9MICO</name>
<dbReference type="PROSITE" id="PS00397">
    <property type="entry name" value="RECOMBINASES_1"/>
    <property type="match status" value="1"/>
</dbReference>
<keyword evidence="3" id="KW-0238">DNA-binding</keyword>
<evidence type="ECO:0000313" key="8">
    <source>
        <dbReference type="Proteomes" id="UP001056535"/>
    </source>
</evidence>
<feature type="domain" description="Resolvase/invertase-type recombinase catalytic" evidence="6">
    <location>
        <begin position="9"/>
        <end position="142"/>
    </location>
</feature>
<evidence type="ECO:0000256" key="3">
    <source>
        <dbReference type="ARBA" id="ARBA00023125"/>
    </source>
</evidence>